<evidence type="ECO:0000313" key="3">
    <source>
        <dbReference type="Proteomes" id="UP000001929"/>
    </source>
</evidence>
<reference evidence="2 3" key="1">
    <citation type="journal article" date="2011" name="Stand. Genomic Sci.">
        <title>Complete genome sequence of Rhodospirillum rubrum type strain (S1).</title>
        <authorList>
            <person name="Munk A.C."/>
            <person name="Copeland A."/>
            <person name="Lucas S."/>
            <person name="Lapidus A."/>
            <person name="Del Rio T.G."/>
            <person name="Barry K."/>
            <person name="Detter J.C."/>
            <person name="Hammon N."/>
            <person name="Israni S."/>
            <person name="Pitluck S."/>
            <person name="Brettin T."/>
            <person name="Bruce D."/>
            <person name="Han C."/>
            <person name="Tapia R."/>
            <person name="Gilna P."/>
            <person name="Schmutz J."/>
            <person name="Larimer F."/>
            <person name="Land M."/>
            <person name="Kyrpides N.C."/>
            <person name="Mavromatis K."/>
            <person name="Richardson P."/>
            <person name="Rohde M."/>
            <person name="Goker M."/>
            <person name="Klenk H.P."/>
            <person name="Zhang Y."/>
            <person name="Roberts G.P."/>
            <person name="Reslewic S."/>
            <person name="Schwartz D.C."/>
        </authorList>
    </citation>
    <scope>NUCLEOTIDE SEQUENCE [LARGE SCALE GENOMIC DNA]</scope>
    <source>
        <strain evidence="3">ATCC 11170 / ATH 1.1.1 / DSM 467 / LMG 4362 / NCIMB 8255 / S1</strain>
    </source>
</reference>
<dbReference type="KEGG" id="rru:Rru_A3106"/>
<dbReference type="AlphaFoldDB" id="Q2RPP4"/>
<keyword evidence="1" id="KW-0472">Membrane</keyword>
<dbReference type="PATRIC" id="fig|269796.9.peg.3219"/>
<accession>Q2RPP4</accession>
<keyword evidence="3" id="KW-1185">Reference proteome</keyword>
<dbReference type="PANTHER" id="PTHR28008:SF1">
    <property type="entry name" value="DOMAIN PROTEIN, PUTATIVE (AFU_ORTHOLOGUE AFUA_3G10980)-RELATED"/>
    <property type="match status" value="1"/>
</dbReference>
<dbReference type="Proteomes" id="UP000001929">
    <property type="component" value="Chromosome"/>
</dbReference>
<gene>
    <name evidence="2" type="ordered locus">Rru_A3106</name>
</gene>
<feature type="transmembrane region" description="Helical" evidence="1">
    <location>
        <begin position="81"/>
        <end position="105"/>
    </location>
</feature>
<keyword evidence="1" id="KW-1133">Transmembrane helix</keyword>
<protein>
    <recommendedName>
        <fullName evidence="4">VanZ-like domain-containing protein</fullName>
    </recommendedName>
</protein>
<name>Q2RPP4_RHORT</name>
<dbReference type="EnsemblBacteria" id="ABC23901">
    <property type="protein sequence ID" value="ABC23901"/>
    <property type="gene ID" value="Rru_A3106"/>
</dbReference>
<organism evidence="2 3">
    <name type="scientific">Rhodospirillum rubrum (strain ATCC 11170 / ATH 1.1.1 / DSM 467 / LMG 4362 / NCIMB 8255 / S1)</name>
    <dbReference type="NCBI Taxonomy" id="269796"/>
    <lineage>
        <taxon>Bacteria</taxon>
        <taxon>Pseudomonadati</taxon>
        <taxon>Pseudomonadota</taxon>
        <taxon>Alphaproteobacteria</taxon>
        <taxon>Rhodospirillales</taxon>
        <taxon>Rhodospirillaceae</taxon>
        <taxon>Rhodospirillum</taxon>
    </lineage>
</organism>
<feature type="transmembrane region" description="Helical" evidence="1">
    <location>
        <begin position="43"/>
        <end position="61"/>
    </location>
</feature>
<sequence length="149" mass="15549">MSLPDRDPLSPPVAAAPLGDRIKARSSQDRAVGLFAVFLRSSWVWLCIVLAVLTITIGSLAPNMGPPPTFGFDKIIHASAYGGLALLLACRLPPWLAVCMAAGLGGGLEIAQGSIPGRLGSWGDFAANGTGALVGVFVRVLLQKLMRRS</sequence>
<evidence type="ECO:0008006" key="4">
    <source>
        <dbReference type="Google" id="ProtNLM"/>
    </source>
</evidence>
<evidence type="ECO:0000256" key="1">
    <source>
        <dbReference type="SAM" id="Phobius"/>
    </source>
</evidence>
<dbReference type="EMBL" id="CP000230">
    <property type="protein sequence ID" value="ABC23901.1"/>
    <property type="molecule type" value="Genomic_DNA"/>
</dbReference>
<feature type="transmembrane region" description="Helical" evidence="1">
    <location>
        <begin position="125"/>
        <end position="142"/>
    </location>
</feature>
<dbReference type="STRING" id="269796.Rru_A3106"/>
<keyword evidence="1" id="KW-0812">Transmembrane</keyword>
<dbReference type="PANTHER" id="PTHR28008">
    <property type="entry name" value="DOMAIN PROTEIN, PUTATIVE (AFU_ORTHOLOGUE AFUA_3G10980)-RELATED"/>
    <property type="match status" value="1"/>
</dbReference>
<evidence type="ECO:0000313" key="2">
    <source>
        <dbReference type="EMBL" id="ABC23901.1"/>
    </source>
</evidence>
<dbReference type="HOGENOM" id="CLU_1863646_0_0_5"/>
<proteinExistence type="predicted"/>